<feature type="transmembrane region" description="Helical" evidence="6">
    <location>
        <begin position="255"/>
        <end position="273"/>
    </location>
</feature>
<dbReference type="InterPro" id="IPR025256">
    <property type="entry name" value="TM7S3/TM198-like_dom"/>
</dbReference>
<feature type="signal peptide" evidence="7">
    <location>
        <begin position="1"/>
        <end position="23"/>
    </location>
</feature>
<feature type="region of interest" description="Disordered" evidence="5">
    <location>
        <begin position="477"/>
        <end position="756"/>
    </location>
</feature>
<feature type="transmembrane region" description="Helical" evidence="6">
    <location>
        <begin position="179"/>
        <end position="197"/>
    </location>
</feature>
<feature type="compositionally biased region" description="Low complexity" evidence="5">
    <location>
        <begin position="707"/>
        <end position="716"/>
    </location>
</feature>
<feature type="compositionally biased region" description="Low complexity" evidence="5">
    <location>
        <begin position="921"/>
        <end position="930"/>
    </location>
</feature>
<dbReference type="Pfam" id="PF13886">
    <property type="entry name" value="TM7S3_TM198"/>
    <property type="match status" value="1"/>
</dbReference>
<protein>
    <recommendedName>
        <fullName evidence="8">TM7S3/TM198-like domain-containing protein</fullName>
    </recommendedName>
</protein>
<evidence type="ECO:0000259" key="8">
    <source>
        <dbReference type="Pfam" id="PF13886"/>
    </source>
</evidence>
<dbReference type="PANTHER" id="PTHR39469">
    <property type="entry name" value="CHROMOSOME 1, WHOLE GENOME SHOTGUN SEQUENCE"/>
    <property type="match status" value="1"/>
</dbReference>
<feature type="region of interest" description="Disordered" evidence="5">
    <location>
        <begin position="1040"/>
        <end position="1071"/>
    </location>
</feature>
<feature type="compositionally biased region" description="Polar residues" evidence="5">
    <location>
        <begin position="546"/>
        <end position="557"/>
    </location>
</feature>
<keyword evidence="2 6" id="KW-0812">Transmembrane</keyword>
<evidence type="ECO:0000256" key="5">
    <source>
        <dbReference type="SAM" id="MobiDB-lite"/>
    </source>
</evidence>
<dbReference type="GO" id="GO:0016020">
    <property type="term" value="C:membrane"/>
    <property type="evidence" value="ECO:0007669"/>
    <property type="project" value="UniProtKB-SubCell"/>
</dbReference>
<accession>A0A9Q8Q5M3</accession>
<feature type="chain" id="PRO_5040242222" description="TM7S3/TM198-like domain-containing protein" evidence="7">
    <location>
        <begin position="24"/>
        <end position="1173"/>
    </location>
</feature>
<keyword evidence="10" id="KW-1185">Reference proteome</keyword>
<feature type="region of interest" description="Disordered" evidence="5">
    <location>
        <begin position="344"/>
        <end position="417"/>
    </location>
</feature>
<evidence type="ECO:0000256" key="1">
    <source>
        <dbReference type="ARBA" id="ARBA00004141"/>
    </source>
</evidence>
<dbReference type="GeneID" id="72062806"/>
<dbReference type="OrthoDB" id="102260at2759"/>
<feature type="compositionally biased region" description="Polar residues" evidence="5">
    <location>
        <begin position="819"/>
        <end position="828"/>
    </location>
</feature>
<proteinExistence type="predicted"/>
<feature type="compositionally biased region" description="Pro residues" evidence="5">
    <location>
        <begin position="865"/>
        <end position="879"/>
    </location>
</feature>
<feature type="transmembrane region" description="Helical" evidence="6">
    <location>
        <begin position="204"/>
        <end position="225"/>
    </location>
</feature>
<feature type="compositionally biased region" description="Basic and acidic residues" evidence="5">
    <location>
        <begin position="389"/>
        <end position="402"/>
    </location>
</feature>
<sequence length="1173" mass="126030">MFTKAVRVWAILCLVLALQLAAAQSFRVVVRRQDGDRTVLPSITGDVSAPPSITGMGASTTGTDDVRTASITSPPSGTDMASAHPTSSTISTDGPLNNSTFLNATIPVGQLPLPPQITPGWGVAGVIMLITGVTYTLVGIKNRWIHTFFSTAYITALGVAVLIIYVMNIPVSNAIQGGYVVAVVMSGCAVGAASMFFKELTEGLGCALGGFCVSMWLLCLVPGGLLQSVPSKAIFIAVFTLVGFGFYFSRWTRDWALIGMISFAGATVTVLGIDCYSRAGLKEFWVYIWQINGNLFPLGADTYPVTKGIRVETAAIVIIALVGIISQIKLWIIVREKREKRAAERAEDQRNLEVEEENVGRQVEETNARERRRWERVHGEGTIGSGDSRMSDYGDYGSEKRLRGSHAGSYKPRSSAEVYEMADISESEQSRSGPNALMEAEEAQDGKITVRVAAEDVPESQTDVGDEVDEKAARMGESAAMSGIGAKRLSQRTATSKRMSQAQTVTEAPEVVPLPFTVPEDNDVESVCDRSSVATFADEVEDGTTTRRQNARPSQGSAALLRSPSAGAKRGQSGANPEPGESSQQLIQEPNPDDGDDESLAATVDNDSVSGADRDSIYSEHTHRSREIHANLSHEDAEAAASCDAKQKAPEESTTAGQSHQVGGGSEEQPENVEAAEEHTDAANAPKNATDDSSTPPGPPQENAGDSAAQSQAASAVDPVPDPSEKPKSAAKSVATSVASTPASLTQDRLPRPLSRVAMSYRTNEWVKHLSYADTPDLDDLHVSDAGRPAKSVAKERSVPVDVEELQRTATEGIAPSAMKQSEPQPLTTPRAPNVSRRTSKQEHPTGAQIGHRPQESEMIRNATSPPPLATLSPTPPAGIGPSRSTSSMALRKVSPGFDPIVEERQIEPPIAESGHEEASRSSTVSRSPSLAGTEAPQRAAVLGVVSYASPQTLIGQREMFLRSKSQASLLAQSPEPTFAVHGPGPGSDAGSMYNYPVPASQLNVADPDDLPLSQRRQIMRQSSLMSLSQPNNSVHRLSHVGHESAESLPFNSHQPKRSSTLLNRSARDSQLASFRQSVQQDLRSGTPIMATSGRESPFTASSLLGNREAEVQRNIEMQRNVLMGQKEAESQRREMQRREKEYLDRAFDERMRSGDLLEVHREAMRKMQKGAR</sequence>
<feature type="compositionally biased region" description="Basic and acidic residues" evidence="5">
    <location>
        <begin position="612"/>
        <end position="637"/>
    </location>
</feature>
<name>A0A9Q8Q5M3_9HYPO</name>
<evidence type="ECO:0000256" key="6">
    <source>
        <dbReference type="SAM" id="Phobius"/>
    </source>
</evidence>
<keyword evidence="3 6" id="KW-1133">Transmembrane helix</keyword>
<keyword evidence="7" id="KW-0732">Signal</keyword>
<evidence type="ECO:0000313" key="10">
    <source>
        <dbReference type="Proteomes" id="UP000829364"/>
    </source>
</evidence>
<feature type="compositionally biased region" description="Basic and acidic residues" evidence="5">
    <location>
        <begin position="344"/>
        <end position="379"/>
    </location>
</feature>
<feature type="domain" description="TM7S3/TM198-like" evidence="8">
    <location>
        <begin position="125"/>
        <end position="328"/>
    </location>
</feature>
<dbReference type="KEGG" id="ptkz:JDV02_000841"/>
<feature type="compositionally biased region" description="Polar residues" evidence="5">
    <location>
        <begin position="652"/>
        <end position="661"/>
    </location>
</feature>
<dbReference type="PANTHER" id="PTHR39469:SF1">
    <property type="entry name" value="DUF4203 DOMAIN-CONTAINING PROTEIN"/>
    <property type="match status" value="1"/>
</dbReference>
<feature type="compositionally biased region" description="Polar residues" evidence="5">
    <location>
        <begin position="491"/>
        <end position="506"/>
    </location>
</feature>
<evidence type="ECO:0000256" key="3">
    <source>
        <dbReference type="ARBA" id="ARBA00022989"/>
    </source>
</evidence>
<organism evidence="9 10">
    <name type="scientific">Purpureocillium takamizusanense</name>
    <dbReference type="NCBI Taxonomy" id="2060973"/>
    <lineage>
        <taxon>Eukaryota</taxon>
        <taxon>Fungi</taxon>
        <taxon>Dikarya</taxon>
        <taxon>Ascomycota</taxon>
        <taxon>Pezizomycotina</taxon>
        <taxon>Sordariomycetes</taxon>
        <taxon>Hypocreomycetidae</taxon>
        <taxon>Hypocreales</taxon>
        <taxon>Ophiocordycipitaceae</taxon>
        <taxon>Purpureocillium</taxon>
    </lineage>
</organism>
<evidence type="ECO:0000256" key="4">
    <source>
        <dbReference type="ARBA" id="ARBA00023136"/>
    </source>
</evidence>
<dbReference type="AlphaFoldDB" id="A0A9Q8Q5M3"/>
<evidence type="ECO:0000256" key="2">
    <source>
        <dbReference type="ARBA" id="ARBA00022692"/>
    </source>
</evidence>
<dbReference type="Proteomes" id="UP000829364">
    <property type="component" value="Chromosome 1"/>
</dbReference>
<dbReference type="EMBL" id="CP086354">
    <property type="protein sequence ID" value="UNI14184.1"/>
    <property type="molecule type" value="Genomic_DNA"/>
</dbReference>
<reference evidence="9" key="1">
    <citation type="submission" date="2021-11" db="EMBL/GenBank/DDBJ databases">
        <title>Purpureocillium_takamizusanense_genome.</title>
        <authorList>
            <person name="Nguyen N.-H."/>
        </authorList>
    </citation>
    <scope>NUCLEOTIDE SEQUENCE</scope>
    <source>
        <strain evidence="9">PT3</strain>
    </source>
</reference>
<feature type="transmembrane region" description="Helical" evidence="6">
    <location>
        <begin position="147"/>
        <end position="167"/>
    </location>
</feature>
<feature type="transmembrane region" description="Helical" evidence="6">
    <location>
        <begin position="231"/>
        <end position="248"/>
    </location>
</feature>
<dbReference type="RefSeq" id="XP_047837665.1">
    <property type="nucleotide sequence ID" value="XM_047981705.1"/>
</dbReference>
<comment type="subcellular location">
    <subcellularLocation>
        <location evidence="1">Membrane</location>
        <topology evidence="1">Multi-pass membrane protein</topology>
    </subcellularLocation>
</comment>
<feature type="region of interest" description="Disordered" evidence="5">
    <location>
        <begin position="776"/>
        <end position="936"/>
    </location>
</feature>
<feature type="compositionally biased region" description="Low complexity" evidence="5">
    <location>
        <begin position="730"/>
        <end position="744"/>
    </location>
</feature>
<feature type="transmembrane region" description="Helical" evidence="6">
    <location>
        <begin position="121"/>
        <end position="140"/>
    </location>
</feature>
<evidence type="ECO:0000256" key="7">
    <source>
        <dbReference type="SAM" id="SignalP"/>
    </source>
</evidence>
<evidence type="ECO:0000313" key="9">
    <source>
        <dbReference type="EMBL" id="UNI14184.1"/>
    </source>
</evidence>
<feature type="compositionally biased region" description="Polar residues" evidence="5">
    <location>
        <begin position="1050"/>
        <end position="1071"/>
    </location>
</feature>
<gene>
    <name evidence="9" type="ORF">JDV02_000841</name>
</gene>
<keyword evidence="4 6" id="KW-0472">Membrane</keyword>